<evidence type="ECO:0000256" key="3">
    <source>
        <dbReference type="ARBA" id="ARBA00023054"/>
    </source>
</evidence>
<dbReference type="Proteomes" id="UP000009102">
    <property type="component" value="Chromosome"/>
</dbReference>
<name>D0KVZ2_HALNC</name>
<feature type="coiled-coil region" evidence="5">
    <location>
        <begin position="38"/>
        <end position="151"/>
    </location>
</feature>
<dbReference type="GO" id="GO:0006310">
    <property type="term" value="P:DNA recombination"/>
    <property type="evidence" value="ECO:0007669"/>
    <property type="project" value="UniProtKB-KW"/>
</dbReference>
<evidence type="ECO:0000256" key="1">
    <source>
        <dbReference type="ARBA" id="ARBA00003416"/>
    </source>
</evidence>
<dbReference type="InterPro" id="IPR003798">
    <property type="entry name" value="DNA_recombination_RmuC"/>
</dbReference>
<protein>
    <recommendedName>
        <fullName evidence="10">DNA recombination protein RmuC</fullName>
    </recommendedName>
</protein>
<organism evidence="8 9">
    <name type="scientific">Halothiobacillus neapolitanus (strain ATCC 23641 / DSM 15147 / CIP 104769 / NCIMB 8539 / c2)</name>
    <name type="common">Thiobacillus neapolitanus</name>
    <dbReference type="NCBI Taxonomy" id="555778"/>
    <lineage>
        <taxon>Bacteria</taxon>
        <taxon>Pseudomonadati</taxon>
        <taxon>Pseudomonadota</taxon>
        <taxon>Gammaproteobacteria</taxon>
        <taxon>Chromatiales</taxon>
        <taxon>Halothiobacillaceae</taxon>
        <taxon>Halothiobacillus</taxon>
    </lineage>
</organism>
<dbReference type="Pfam" id="PF02646">
    <property type="entry name" value="RmuC"/>
    <property type="match status" value="1"/>
</dbReference>
<evidence type="ECO:0000313" key="8">
    <source>
        <dbReference type="EMBL" id="ACX94919.1"/>
    </source>
</evidence>
<gene>
    <name evidence="8" type="ordered locus">Hneap_0053</name>
</gene>
<evidence type="ECO:0000313" key="9">
    <source>
        <dbReference type="Proteomes" id="UP000009102"/>
    </source>
</evidence>
<keyword evidence="7" id="KW-1133">Transmembrane helix</keyword>
<comment type="function">
    <text evidence="1">Involved in DNA recombination.</text>
</comment>
<proteinExistence type="inferred from homology"/>
<evidence type="ECO:0000256" key="4">
    <source>
        <dbReference type="ARBA" id="ARBA00023172"/>
    </source>
</evidence>
<evidence type="ECO:0000256" key="5">
    <source>
        <dbReference type="SAM" id="Coils"/>
    </source>
</evidence>
<feature type="region of interest" description="Disordered" evidence="6">
    <location>
        <begin position="498"/>
        <end position="531"/>
    </location>
</feature>
<keyword evidence="7" id="KW-0472">Membrane</keyword>
<evidence type="ECO:0000256" key="6">
    <source>
        <dbReference type="SAM" id="MobiDB-lite"/>
    </source>
</evidence>
<evidence type="ECO:0008006" key="10">
    <source>
        <dbReference type="Google" id="ProtNLM"/>
    </source>
</evidence>
<accession>D0KVZ2</accession>
<keyword evidence="3 5" id="KW-0175">Coiled coil</keyword>
<keyword evidence="9" id="KW-1185">Reference proteome</keyword>
<feature type="transmembrane region" description="Helical" evidence="7">
    <location>
        <begin position="14"/>
        <end position="37"/>
    </location>
</feature>
<dbReference type="STRING" id="555778.Hneap_0053"/>
<evidence type="ECO:0000256" key="7">
    <source>
        <dbReference type="SAM" id="Phobius"/>
    </source>
</evidence>
<feature type="compositionally biased region" description="Low complexity" evidence="6">
    <location>
        <begin position="501"/>
        <end position="514"/>
    </location>
</feature>
<dbReference type="EMBL" id="CP001801">
    <property type="protein sequence ID" value="ACX94919.1"/>
    <property type="molecule type" value="Genomic_DNA"/>
</dbReference>
<dbReference type="HOGENOM" id="CLU_024057_1_0_6"/>
<dbReference type="AlphaFoldDB" id="D0KVZ2"/>
<dbReference type="PANTHER" id="PTHR30563:SF0">
    <property type="entry name" value="DNA RECOMBINATION PROTEIN RMUC"/>
    <property type="match status" value="1"/>
</dbReference>
<reference evidence="8 9" key="1">
    <citation type="submission" date="2009-10" db="EMBL/GenBank/DDBJ databases">
        <title>Complete sequence of Halothiobacillus neapolitanus c2.</title>
        <authorList>
            <consortium name="US DOE Joint Genome Institute"/>
            <person name="Lucas S."/>
            <person name="Copeland A."/>
            <person name="Lapidus A."/>
            <person name="Glavina del Rio T."/>
            <person name="Tice H."/>
            <person name="Bruce D."/>
            <person name="Goodwin L."/>
            <person name="Pitluck S."/>
            <person name="Davenport K."/>
            <person name="Brettin T."/>
            <person name="Detter J.C."/>
            <person name="Han C."/>
            <person name="Tapia R."/>
            <person name="Larimer F."/>
            <person name="Land M."/>
            <person name="Hauser L."/>
            <person name="Kyrpides N."/>
            <person name="Mikhailova N."/>
            <person name="Kerfeld C."/>
            <person name="Cannon G."/>
            <person name="Heinhort S."/>
        </authorList>
    </citation>
    <scope>NUCLEOTIDE SEQUENCE [LARGE SCALE GENOMIC DNA]</scope>
    <source>
        <strain evidence="9">ATCC 23641 / c2</strain>
    </source>
</reference>
<dbReference type="RefSeq" id="WP_012822956.1">
    <property type="nucleotide sequence ID" value="NC_013422.1"/>
</dbReference>
<sequence>MSSFFAQLPNLPPVWAWAGLASTALLLVALLFVWLVLAQRARQNRQSAAEEIERLNVALAESRHEVTEQELAARQAQRDLTAASTELARTQATLSALSDQLSRMQAERMSERQQSEQRIDVLSRQVQTQAAEQAELQERLAQERRAAAEKLALIDQAQVQLQQAFQALSADALRANNESFLKLAEENLARFQAGAAQDLNKRQEAIVQMTQPIRERLEQFDVKLNSLEQARTNAYGAMNQQINDLLQIHLPKLHRETADLVRALRQPQTRGRWGEVQLKRVVELAGMLEHCDFEEQVSQSDTGGRLRPDMIVHLPGGRQVVVDAKAPLNAYLQAMEAPSDEARAAALQDHARQVRTHISQLSKKEYFDQFSPTPEFVVLFVPGEVFFSAALMQDPTLIEFGAEKRVIPASPTTLIALLKAVSYGWRQEALAKNAQEMAELGRDLYERMGTLAQHWQKVGKHLDQAVGAFNQSVGSLEGRVLPTARKFRELGAVRSDKEDLPSLTPLTTETRPLTAQELTGPDSAAAITQKD</sequence>
<evidence type="ECO:0000256" key="2">
    <source>
        <dbReference type="ARBA" id="ARBA00009840"/>
    </source>
</evidence>
<dbReference type="eggNOG" id="COG1322">
    <property type="taxonomic scope" value="Bacteria"/>
</dbReference>
<keyword evidence="4" id="KW-0233">DNA recombination</keyword>
<comment type="similarity">
    <text evidence="2">Belongs to the RmuC family.</text>
</comment>
<dbReference type="OrthoDB" id="9765111at2"/>
<keyword evidence="7" id="KW-0812">Transmembrane</keyword>
<dbReference type="PANTHER" id="PTHR30563">
    <property type="entry name" value="DNA RECOMBINATION PROTEIN RMUC"/>
    <property type="match status" value="1"/>
</dbReference>
<dbReference type="KEGG" id="hna:Hneap_0053"/>